<dbReference type="InterPro" id="IPR003020">
    <property type="entry name" value="HCO3_transpt_euk"/>
</dbReference>
<dbReference type="Proteomes" id="UP000014760">
    <property type="component" value="Unassembled WGS sequence"/>
</dbReference>
<dbReference type="EMBL" id="KB311286">
    <property type="protein sequence ID" value="ELT89579.1"/>
    <property type="molecule type" value="Genomic_DNA"/>
</dbReference>
<dbReference type="GO" id="GO:0008509">
    <property type="term" value="F:monoatomic anion transmembrane transporter activity"/>
    <property type="evidence" value="ECO:0007669"/>
    <property type="project" value="InterPro"/>
</dbReference>
<reference evidence="4" key="1">
    <citation type="submission" date="2012-12" db="EMBL/GenBank/DDBJ databases">
        <authorList>
            <person name="Hellsten U."/>
            <person name="Grimwood J."/>
            <person name="Chapman J.A."/>
            <person name="Shapiro H."/>
            <person name="Aerts A."/>
            <person name="Otillar R.P."/>
            <person name="Terry A.Y."/>
            <person name="Boore J.L."/>
            <person name="Simakov O."/>
            <person name="Marletaz F."/>
            <person name="Cho S.-J."/>
            <person name="Edsinger-Gonzales E."/>
            <person name="Havlak P."/>
            <person name="Kuo D.-H."/>
            <person name="Larsson T."/>
            <person name="Lv J."/>
            <person name="Arendt D."/>
            <person name="Savage R."/>
            <person name="Osoegawa K."/>
            <person name="de Jong P."/>
            <person name="Lindberg D.R."/>
            <person name="Seaver E.C."/>
            <person name="Weisblat D.A."/>
            <person name="Putnam N.H."/>
            <person name="Grigoriev I.V."/>
            <person name="Rokhsar D.S."/>
        </authorList>
    </citation>
    <scope>NUCLEOTIDE SEQUENCE</scope>
    <source>
        <strain evidence="4">I ESC-2004</strain>
    </source>
</reference>
<dbReference type="GO" id="GO:0005886">
    <property type="term" value="C:plasma membrane"/>
    <property type="evidence" value="ECO:0007669"/>
    <property type="project" value="TreeGrafter"/>
</dbReference>
<feature type="non-terminal residue" evidence="2">
    <location>
        <position position="109"/>
    </location>
</feature>
<gene>
    <name evidence="2" type="ORF">CAPTEDRAFT_38399</name>
</gene>
<evidence type="ECO:0000313" key="4">
    <source>
        <dbReference type="Proteomes" id="UP000014760"/>
    </source>
</evidence>
<dbReference type="EnsemblMetazoa" id="CapteT38399">
    <property type="protein sequence ID" value="CapteP38399"/>
    <property type="gene ID" value="CapteG38399"/>
</dbReference>
<dbReference type="STRING" id="283909.R7T7F3"/>
<protein>
    <recommendedName>
        <fullName evidence="1">PTS EIIA type-2 domain-containing protein</fullName>
    </recommendedName>
</protein>
<dbReference type="GO" id="GO:0005452">
    <property type="term" value="F:solute:inorganic anion antiporter activity"/>
    <property type="evidence" value="ECO:0007669"/>
    <property type="project" value="InterPro"/>
</dbReference>
<dbReference type="PANTHER" id="PTHR11453:SF47">
    <property type="entry name" value="ANION EXCHANGE PROTEIN"/>
    <property type="match status" value="1"/>
</dbReference>
<dbReference type="InterPro" id="IPR002178">
    <property type="entry name" value="PTS_EIIA_type-2_dom"/>
</dbReference>
<reference evidence="2 4" key="2">
    <citation type="journal article" date="2013" name="Nature">
        <title>Insights into bilaterian evolution from three spiralian genomes.</title>
        <authorList>
            <person name="Simakov O."/>
            <person name="Marletaz F."/>
            <person name="Cho S.J."/>
            <person name="Edsinger-Gonzales E."/>
            <person name="Havlak P."/>
            <person name="Hellsten U."/>
            <person name="Kuo D.H."/>
            <person name="Larsson T."/>
            <person name="Lv J."/>
            <person name="Arendt D."/>
            <person name="Savage R."/>
            <person name="Osoegawa K."/>
            <person name="de Jong P."/>
            <person name="Grimwood J."/>
            <person name="Chapman J.A."/>
            <person name="Shapiro H."/>
            <person name="Aerts A."/>
            <person name="Otillar R.P."/>
            <person name="Terry A.Y."/>
            <person name="Boore J.L."/>
            <person name="Grigoriev I.V."/>
            <person name="Lindberg D.R."/>
            <person name="Seaver E.C."/>
            <person name="Weisblat D.A."/>
            <person name="Putnam N.H."/>
            <person name="Rokhsar D.S."/>
        </authorList>
    </citation>
    <scope>NUCLEOTIDE SEQUENCE</scope>
    <source>
        <strain evidence="2 4">I ESC-2004</strain>
    </source>
</reference>
<evidence type="ECO:0000313" key="3">
    <source>
        <dbReference type="EnsemblMetazoa" id="CapteP38399"/>
    </source>
</evidence>
<dbReference type="HOGENOM" id="CLU_2190480_0_0_1"/>
<dbReference type="FunFam" id="3.40.930.10:FF:000020">
    <property type="entry name" value="Anion exchange protein"/>
    <property type="match status" value="1"/>
</dbReference>
<dbReference type="AlphaFoldDB" id="R7T7F3"/>
<evidence type="ECO:0000259" key="1">
    <source>
        <dbReference type="PROSITE" id="PS51094"/>
    </source>
</evidence>
<dbReference type="GO" id="GO:0050801">
    <property type="term" value="P:monoatomic ion homeostasis"/>
    <property type="evidence" value="ECO:0007669"/>
    <property type="project" value="TreeGrafter"/>
</dbReference>
<keyword evidence="4" id="KW-1185">Reference proteome</keyword>
<dbReference type="InterPro" id="IPR013769">
    <property type="entry name" value="Band3_cytoplasmic_dom"/>
</dbReference>
<dbReference type="PROSITE" id="PS51094">
    <property type="entry name" value="PTS_EIIA_TYPE_2"/>
    <property type="match status" value="1"/>
</dbReference>
<feature type="domain" description="PTS EIIA type-2" evidence="1">
    <location>
        <begin position="1"/>
        <end position="96"/>
    </location>
</feature>
<dbReference type="GO" id="GO:0015701">
    <property type="term" value="P:bicarbonate transport"/>
    <property type="evidence" value="ECO:0007669"/>
    <property type="project" value="TreeGrafter"/>
</dbReference>
<organism evidence="2">
    <name type="scientific">Capitella teleta</name>
    <name type="common">Polychaete worm</name>
    <dbReference type="NCBI Taxonomy" id="283909"/>
    <lineage>
        <taxon>Eukaryota</taxon>
        <taxon>Metazoa</taxon>
        <taxon>Spiralia</taxon>
        <taxon>Lophotrochozoa</taxon>
        <taxon>Annelida</taxon>
        <taxon>Polychaeta</taxon>
        <taxon>Sedentaria</taxon>
        <taxon>Scolecida</taxon>
        <taxon>Capitellidae</taxon>
        <taxon>Capitella</taxon>
    </lineage>
</organism>
<name>R7T7F3_CAPTE</name>
<dbReference type="OrthoDB" id="1735926at2759"/>
<dbReference type="PANTHER" id="PTHR11453">
    <property type="entry name" value="ANION EXCHANGE PROTEIN"/>
    <property type="match status" value="1"/>
</dbReference>
<proteinExistence type="predicted"/>
<dbReference type="EMBL" id="AMQN01014788">
    <property type="status" value="NOT_ANNOTATED_CDS"/>
    <property type="molecule type" value="Genomic_DNA"/>
</dbReference>
<dbReference type="Pfam" id="PF07565">
    <property type="entry name" value="Band_3_cyto"/>
    <property type="match status" value="1"/>
</dbReference>
<dbReference type="SUPFAM" id="SSF55804">
    <property type="entry name" value="Phoshotransferase/anion transport protein"/>
    <property type="match status" value="1"/>
</dbReference>
<accession>R7T7F3</accession>
<sequence length="109" mass="12133">IPKDAEATTVLVGTVDFLSKPIMAFVRLSEGRYLGNLTEVNLPVRFIFILMGPKSSGLDYYEIGRSISTLMANRVFQDVAYKAESHQDMIDAINDFLDDSIVLPPGDYN</sequence>
<dbReference type="InterPro" id="IPR016152">
    <property type="entry name" value="PTrfase/Anion_transptr"/>
</dbReference>
<reference evidence="3" key="3">
    <citation type="submission" date="2015-06" db="UniProtKB">
        <authorList>
            <consortium name="EnsemblMetazoa"/>
        </authorList>
    </citation>
    <scope>IDENTIFICATION</scope>
</reference>
<evidence type="ECO:0000313" key="2">
    <source>
        <dbReference type="EMBL" id="ELT89579.1"/>
    </source>
</evidence>
<dbReference type="Gene3D" id="3.40.930.10">
    <property type="entry name" value="Mannitol-specific EII, Chain A"/>
    <property type="match status" value="1"/>
</dbReference>
<feature type="non-terminal residue" evidence="2">
    <location>
        <position position="1"/>
    </location>
</feature>